<sequence length="115" mass="12977">MHSILCLLTLIHMVLTCSSGKKPLSAGDITDLQAVVMPNGYLNVTWHGEEPERNQKKIFKIKMTPPAGYWFFCFTEFYTFDDLDLSTNYTIEVNSMDVDGGTFGSGQNISIRMQN</sequence>
<dbReference type="EMBL" id="GEEE01003175">
    <property type="protein sequence ID" value="JAP60050.1"/>
    <property type="molecule type" value="Transcribed_RNA"/>
</dbReference>
<accession>A0A0V0J3F7</accession>
<evidence type="ECO:0000313" key="2">
    <source>
        <dbReference type="EMBL" id="JAP60050.1"/>
    </source>
</evidence>
<protein>
    <recommendedName>
        <fullName evidence="3">Fibronectin type-III domain-containing protein</fullName>
    </recommendedName>
</protein>
<reference evidence="2" key="1">
    <citation type="submission" date="2016-01" db="EMBL/GenBank/DDBJ databases">
        <title>Reference transcriptome for the parasite Schistocephalus solidus: insights into the molecular evolution of parasitism.</title>
        <authorList>
            <person name="Hebert F.O."/>
            <person name="Grambauer S."/>
            <person name="Barber I."/>
            <person name="Landry C.R."/>
            <person name="Aubin-Horth N."/>
        </authorList>
    </citation>
    <scope>NUCLEOTIDE SEQUENCE</scope>
</reference>
<proteinExistence type="predicted"/>
<organism evidence="2">
    <name type="scientific">Schistocephalus solidus</name>
    <name type="common">Tapeworm</name>
    <dbReference type="NCBI Taxonomy" id="70667"/>
    <lineage>
        <taxon>Eukaryota</taxon>
        <taxon>Metazoa</taxon>
        <taxon>Spiralia</taxon>
        <taxon>Lophotrochozoa</taxon>
        <taxon>Platyhelminthes</taxon>
        <taxon>Cestoda</taxon>
        <taxon>Eucestoda</taxon>
        <taxon>Diphyllobothriidea</taxon>
        <taxon>Diphyllobothriidae</taxon>
        <taxon>Schistocephalus</taxon>
    </lineage>
</organism>
<feature type="chain" id="PRO_5007437837" description="Fibronectin type-III domain-containing protein" evidence="1">
    <location>
        <begin position="21"/>
        <end position="115"/>
    </location>
</feature>
<evidence type="ECO:0008006" key="3">
    <source>
        <dbReference type="Google" id="ProtNLM"/>
    </source>
</evidence>
<dbReference type="EMBL" id="GEEE01013514">
    <property type="protein sequence ID" value="JAP49711.1"/>
    <property type="molecule type" value="Transcribed_RNA"/>
</dbReference>
<dbReference type="EMBL" id="GEEE01010867">
    <property type="protein sequence ID" value="JAP52358.1"/>
    <property type="molecule type" value="Transcribed_RNA"/>
</dbReference>
<dbReference type="EMBL" id="GEEE01024207">
    <property type="protein sequence ID" value="JAP39018.1"/>
    <property type="molecule type" value="Transcribed_RNA"/>
</dbReference>
<evidence type="ECO:0000256" key="1">
    <source>
        <dbReference type="SAM" id="SignalP"/>
    </source>
</evidence>
<gene>
    <name evidence="2" type="ORF">TR114617</name>
</gene>
<name>A0A0V0J3F7_SCHSO</name>
<feature type="signal peptide" evidence="1">
    <location>
        <begin position="1"/>
        <end position="20"/>
    </location>
</feature>
<dbReference type="EMBL" id="GEEE01021959">
    <property type="protein sequence ID" value="JAP41266.1"/>
    <property type="molecule type" value="Transcribed_RNA"/>
</dbReference>
<keyword evidence="1" id="KW-0732">Signal</keyword>
<dbReference type="AlphaFoldDB" id="A0A0V0J3F7"/>